<reference evidence="8 9" key="1">
    <citation type="submission" date="2021-10" db="EMBL/GenBank/DDBJ databases">
        <authorList>
            <person name="Koch H."/>
        </authorList>
    </citation>
    <scope>NUCLEOTIDE SEQUENCE [LARGE SCALE GENOMIC DNA]</scope>
    <source>
        <strain evidence="8">6680</strain>
    </source>
</reference>
<dbReference type="InterPro" id="IPR036680">
    <property type="entry name" value="SPOR-like_sf"/>
</dbReference>
<keyword evidence="9" id="KW-1185">Reference proteome</keyword>
<keyword evidence="2 4" id="KW-0456">Lyase</keyword>
<dbReference type="HAMAP" id="MF_02071">
    <property type="entry name" value="RlpA"/>
    <property type="match status" value="1"/>
</dbReference>
<dbReference type="PROSITE" id="PS51724">
    <property type="entry name" value="SPOR"/>
    <property type="match status" value="1"/>
</dbReference>
<feature type="domain" description="SPOR" evidence="7">
    <location>
        <begin position="229"/>
        <end position="309"/>
    </location>
</feature>
<evidence type="ECO:0000313" key="9">
    <source>
        <dbReference type="Proteomes" id="UP000839052"/>
    </source>
</evidence>
<dbReference type="SUPFAM" id="SSF50685">
    <property type="entry name" value="Barwin-like endoglucanases"/>
    <property type="match status" value="1"/>
</dbReference>
<keyword evidence="3 4" id="KW-0961">Cell wall biogenesis/degradation</keyword>
<dbReference type="PANTHER" id="PTHR34183:SF1">
    <property type="entry name" value="ENDOLYTIC PEPTIDOGLYCAN TRANSGLYCOSYLASE RLPA"/>
    <property type="match status" value="1"/>
</dbReference>
<sequence length="309" mass="33661">MNKQTGLILFAAIILTACGSVPPRKEEMRSTPAPVIEAQATPAQPKRGGYLEGDSPGADVPANLDTIPNAVPRVEPLHRFANSQYTALGKTYTPLTTPGRFKERGIASWYGKKFHGKRTASGEIYDMYGMTAAHPTLPVPSYARVTNLSNKKSVVVRINDRGPFLRERIIDLSYVAAYKLGIVDNGSAEVVVEVESLAADSNVQPIEITDSVVVTPLKPTTAMSVSSEPAAMGNVYLQLGAFRSQQGAESFLGRMNIEFEGGGKRVELYQKDDDMVRVHIGPYSTQDEARAIAERLQPRLGFKPFVVLH</sequence>
<dbReference type="PANTHER" id="PTHR34183">
    <property type="entry name" value="ENDOLYTIC PEPTIDOGLYCAN TRANSGLYCOSYLASE RLPA"/>
    <property type="match status" value="1"/>
</dbReference>
<dbReference type="NCBIfam" id="TIGR00413">
    <property type="entry name" value="rlpA"/>
    <property type="match status" value="1"/>
</dbReference>
<dbReference type="EMBL" id="OU912926">
    <property type="protein sequence ID" value="CAG9931572.1"/>
    <property type="molecule type" value="Genomic_DNA"/>
</dbReference>
<dbReference type="InterPro" id="IPR009009">
    <property type="entry name" value="RlpA-like_DPBB"/>
</dbReference>
<proteinExistence type="inferred from homology"/>
<evidence type="ECO:0000313" key="8">
    <source>
        <dbReference type="EMBL" id="CAG9931572.1"/>
    </source>
</evidence>
<comment type="function">
    <text evidence="4">Lytic transglycosylase with a strong preference for naked glycan strands that lack stem peptides.</text>
</comment>
<dbReference type="InterPro" id="IPR034718">
    <property type="entry name" value="RlpA"/>
</dbReference>
<dbReference type="InterPro" id="IPR036908">
    <property type="entry name" value="RlpA-like_sf"/>
</dbReference>
<keyword evidence="1" id="KW-0732">Signal</keyword>
<dbReference type="Pfam" id="PF05036">
    <property type="entry name" value="SPOR"/>
    <property type="match status" value="1"/>
</dbReference>
<comment type="similarity">
    <text evidence="4 5">Belongs to the RlpA family.</text>
</comment>
<dbReference type="EC" id="4.2.2.-" evidence="4"/>
<evidence type="ECO:0000256" key="1">
    <source>
        <dbReference type="ARBA" id="ARBA00022729"/>
    </source>
</evidence>
<dbReference type="PROSITE" id="PS51257">
    <property type="entry name" value="PROKAR_LIPOPROTEIN"/>
    <property type="match status" value="1"/>
</dbReference>
<keyword evidence="4 8" id="KW-0449">Lipoprotein</keyword>
<dbReference type="Pfam" id="PF03330">
    <property type="entry name" value="DPBB_1"/>
    <property type="match status" value="1"/>
</dbReference>
<evidence type="ECO:0000256" key="4">
    <source>
        <dbReference type="HAMAP-Rule" id="MF_02071"/>
    </source>
</evidence>
<dbReference type="Gene3D" id="2.40.40.10">
    <property type="entry name" value="RlpA-like domain"/>
    <property type="match status" value="1"/>
</dbReference>
<dbReference type="Proteomes" id="UP000839052">
    <property type="component" value="Chromosome"/>
</dbReference>
<evidence type="ECO:0000256" key="3">
    <source>
        <dbReference type="ARBA" id="ARBA00023316"/>
    </source>
</evidence>
<evidence type="ECO:0000256" key="2">
    <source>
        <dbReference type="ARBA" id="ARBA00023239"/>
    </source>
</evidence>
<organism evidence="8 9">
    <name type="scientific">Candidatus Nitrotoga arctica</name>
    <dbReference type="NCBI Taxonomy" id="453162"/>
    <lineage>
        <taxon>Bacteria</taxon>
        <taxon>Pseudomonadati</taxon>
        <taxon>Pseudomonadota</taxon>
        <taxon>Betaproteobacteria</taxon>
        <taxon>Nitrosomonadales</taxon>
        <taxon>Gallionellaceae</taxon>
        <taxon>Candidatus Nitrotoga</taxon>
    </lineage>
</organism>
<gene>
    <name evidence="4" type="primary">rlpA</name>
    <name evidence="8" type="ORF">NTG6680_0319</name>
</gene>
<keyword evidence="4" id="KW-0472">Membrane</keyword>
<dbReference type="InterPro" id="IPR012997">
    <property type="entry name" value="RplA"/>
</dbReference>
<dbReference type="CDD" id="cd22268">
    <property type="entry name" value="DPBB_RlpA-like"/>
    <property type="match status" value="1"/>
</dbReference>
<dbReference type="InterPro" id="IPR007730">
    <property type="entry name" value="SPOR-like_dom"/>
</dbReference>
<evidence type="ECO:0000256" key="5">
    <source>
        <dbReference type="RuleBase" id="RU003495"/>
    </source>
</evidence>
<keyword evidence="4" id="KW-1003">Cell membrane</keyword>
<feature type="region of interest" description="Disordered" evidence="6">
    <location>
        <begin position="39"/>
        <end position="61"/>
    </location>
</feature>
<dbReference type="SUPFAM" id="SSF110997">
    <property type="entry name" value="Sporulation related repeat"/>
    <property type="match status" value="1"/>
</dbReference>
<keyword evidence="4" id="KW-0564">Palmitate</keyword>
<dbReference type="Gene3D" id="3.30.70.1070">
    <property type="entry name" value="Sporulation related repeat"/>
    <property type="match status" value="1"/>
</dbReference>
<comment type="subcellular location">
    <subcellularLocation>
        <location evidence="4">Cell membrane</location>
        <topology evidence="4">Lipid-anchor</topology>
    </subcellularLocation>
</comment>
<name>A0ABN8AK46_9PROT</name>
<accession>A0ABN8AK46</accession>
<dbReference type="RefSeq" id="WP_239795663.1">
    <property type="nucleotide sequence ID" value="NZ_OU912926.1"/>
</dbReference>
<evidence type="ECO:0000256" key="6">
    <source>
        <dbReference type="SAM" id="MobiDB-lite"/>
    </source>
</evidence>
<evidence type="ECO:0000259" key="7">
    <source>
        <dbReference type="PROSITE" id="PS51724"/>
    </source>
</evidence>
<protein>
    <recommendedName>
        <fullName evidence="4">Endolytic peptidoglycan transglycosylase RlpA</fullName>
        <ecNumber evidence="4">4.2.2.-</ecNumber>
    </recommendedName>
</protein>